<evidence type="ECO:0000256" key="3">
    <source>
        <dbReference type="ARBA" id="ARBA00022692"/>
    </source>
</evidence>
<keyword evidence="4 6" id="KW-1133">Transmembrane helix</keyword>
<dbReference type="InterPro" id="IPR002293">
    <property type="entry name" value="AA/rel_permease1"/>
</dbReference>
<feature type="transmembrane region" description="Helical" evidence="6">
    <location>
        <begin position="424"/>
        <end position="442"/>
    </location>
</feature>
<evidence type="ECO:0000256" key="5">
    <source>
        <dbReference type="ARBA" id="ARBA00023136"/>
    </source>
</evidence>
<dbReference type="PANTHER" id="PTHR45649:SF20">
    <property type="entry name" value="TRANSPORTER, PUTATIVE (EUROFUNG)-RELATED"/>
    <property type="match status" value="1"/>
</dbReference>
<feature type="transmembrane region" description="Helical" evidence="6">
    <location>
        <begin position="172"/>
        <end position="192"/>
    </location>
</feature>
<keyword evidence="2" id="KW-0813">Transport</keyword>
<feature type="transmembrane region" description="Helical" evidence="6">
    <location>
        <begin position="496"/>
        <end position="516"/>
    </location>
</feature>
<dbReference type="PANTHER" id="PTHR45649">
    <property type="entry name" value="AMINO-ACID PERMEASE BAT1"/>
    <property type="match status" value="1"/>
</dbReference>
<feature type="transmembrane region" description="Helical" evidence="6">
    <location>
        <begin position="463"/>
        <end position="484"/>
    </location>
</feature>
<dbReference type="InterPro" id="IPR004840">
    <property type="entry name" value="Amino_acid_permease_CS"/>
</dbReference>
<proteinExistence type="predicted"/>
<evidence type="ECO:0000256" key="2">
    <source>
        <dbReference type="ARBA" id="ARBA00022448"/>
    </source>
</evidence>
<gene>
    <name evidence="7" type="ORF">PG986_008484</name>
</gene>
<feature type="transmembrane region" description="Helical" evidence="6">
    <location>
        <begin position="125"/>
        <end position="152"/>
    </location>
</feature>
<feature type="transmembrane region" description="Helical" evidence="6">
    <location>
        <begin position="82"/>
        <end position="104"/>
    </location>
</feature>
<comment type="caution">
    <text evidence="7">The sequence shown here is derived from an EMBL/GenBank/DDBJ whole genome shotgun (WGS) entry which is preliminary data.</text>
</comment>
<feature type="transmembrane region" description="Helical" evidence="6">
    <location>
        <begin position="294"/>
        <end position="316"/>
    </location>
</feature>
<dbReference type="Gene3D" id="1.20.1740.10">
    <property type="entry name" value="Amino acid/polyamine transporter I"/>
    <property type="match status" value="1"/>
</dbReference>
<dbReference type="EMBL" id="JAQQWE010000005">
    <property type="protein sequence ID" value="KAK7952756.1"/>
    <property type="molecule type" value="Genomic_DNA"/>
</dbReference>
<comment type="subcellular location">
    <subcellularLocation>
        <location evidence="1">Membrane</location>
        <topology evidence="1">Multi-pass membrane protein</topology>
    </subcellularLocation>
</comment>
<dbReference type="Proteomes" id="UP001391051">
    <property type="component" value="Unassembled WGS sequence"/>
</dbReference>
<reference evidence="7 8" key="1">
    <citation type="submission" date="2023-01" db="EMBL/GenBank/DDBJ databases">
        <title>Analysis of 21 Apiospora genomes using comparative genomics revels a genus with tremendous synthesis potential of carbohydrate active enzymes and secondary metabolites.</title>
        <authorList>
            <person name="Sorensen T."/>
        </authorList>
    </citation>
    <scope>NUCLEOTIDE SEQUENCE [LARGE SCALE GENOMIC DNA]</scope>
    <source>
        <strain evidence="7 8">CBS 24483</strain>
    </source>
</reference>
<evidence type="ECO:0000256" key="4">
    <source>
        <dbReference type="ARBA" id="ARBA00022989"/>
    </source>
</evidence>
<dbReference type="Pfam" id="PF13520">
    <property type="entry name" value="AA_permease_2"/>
    <property type="match status" value="1"/>
</dbReference>
<keyword evidence="5 6" id="KW-0472">Membrane</keyword>
<organism evidence="7 8">
    <name type="scientific">Apiospora aurea</name>
    <dbReference type="NCBI Taxonomy" id="335848"/>
    <lineage>
        <taxon>Eukaryota</taxon>
        <taxon>Fungi</taxon>
        <taxon>Dikarya</taxon>
        <taxon>Ascomycota</taxon>
        <taxon>Pezizomycotina</taxon>
        <taxon>Sordariomycetes</taxon>
        <taxon>Xylariomycetidae</taxon>
        <taxon>Amphisphaeriales</taxon>
        <taxon>Apiosporaceae</taxon>
        <taxon>Apiospora</taxon>
    </lineage>
</organism>
<keyword evidence="3 6" id="KW-0812">Transmembrane</keyword>
<dbReference type="PIRSF" id="PIRSF006060">
    <property type="entry name" value="AA_transporter"/>
    <property type="match status" value="1"/>
</dbReference>
<feature type="transmembrane region" description="Helical" evidence="6">
    <location>
        <begin position="204"/>
        <end position="225"/>
    </location>
</feature>
<sequence length="531" mass="57545">MGDSTPSKTGGVVDTTASVEKQHMNADELRLAQMGTAGHTQELKRHFTIVSLIGLASTTTISWTGLGLGIVTEINAGGPGAIIYGFILVTFLQMFLGASLGEFVSSYPTEGGMYHWIAAVAPKKMMAFLSFVTGWFTCFGWIFTTASTNLIYAQTLAALIALYHADLELQTWQTFIIYQALNLATAGVVMFGNRLIPALNRFSLFYLQLGWLAVLVTVVACAPTHQSPEFVFRTWVNNTGWENQVICFITGLVNPLYSLGGLDGVTHITEEMPNAATREFDANPTNSPPATPPLAIAITLTIAFCTGLTYLIALMFSVQDYAALASTPTGLPLAELFRQVTQSSGGAFGLTFILFVALGPCVVSSQLSTSRVLWAFARDDAVPFSRLIARVSPRFGVPLNAQLAVAACVAALGCLYLGSTTAFNSMLGAAVTINNVAYLIPIGTNMLTGRRHMHRGHFHMGDFWGWVVNGVTVGWLLFAIVFFSFPYSMPVAAESMNYTCVVVGALPFVILVWWFVARGDYKRKISTHKEH</sequence>
<evidence type="ECO:0000313" key="8">
    <source>
        <dbReference type="Proteomes" id="UP001391051"/>
    </source>
</evidence>
<keyword evidence="8" id="KW-1185">Reference proteome</keyword>
<evidence type="ECO:0000256" key="6">
    <source>
        <dbReference type="SAM" id="Phobius"/>
    </source>
</evidence>
<name>A0ABR1QGC0_9PEZI</name>
<evidence type="ECO:0000256" key="1">
    <source>
        <dbReference type="ARBA" id="ARBA00004141"/>
    </source>
</evidence>
<dbReference type="RefSeq" id="XP_066700818.1">
    <property type="nucleotide sequence ID" value="XM_066844706.1"/>
</dbReference>
<feature type="transmembrane region" description="Helical" evidence="6">
    <location>
        <begin position="49"/>
        <end position="70"/>
    </location>
</feature>
<dbReference type="GeneID" id="92077768"/>
<protein>
    <submittedName>
        <fullName evidence="7">Amino acid permease</fullName>
    </submittedName>
</protein>
<evidence type="ECO:0000313" key="7">
    <source>
        <dbReference type="EMBL" id="KAK7952756.1"/>
    </source>
</evidence>
<dbReference type="PROSITE" id="PS00218">
    <property type="entry name" value="AMINO_ACID_PERMEASE_1"/>
    <property type="match status" value="1"/>
</dbReference>
<accession>A0ABR1QGC0</accession>